<sequence>MHTLYLLNW</sequence>
<name>A0A0E9VVR5_ANGAN</name>
<dbReference type="EMBL" id="GBXM01027249">
    <property type="protein sequence ID" value="JAH81328.1"/>
    <property type="molecule type" value="Transcribed_RNA"/>
</dbReference>
<reference evidence="1" key="2">
    <citation type="journal article" date="2015" name="Fish Shellfish Immunol.">
        <title>Early steps in the European eel (Anguilla anguilla)-Vibrio vulnificus interaction in the gills: Role of the RtxA13 toxin.</title>
        <authorList>
            <person name="Callol A."/>
            <person name="Pajuelo D."/>
            <person name="Ebbesson L."/>
            <person name="Teles M."/>
            <person name="MacKenzie S."/>
            <person name="Amaro C."/>
        </authorList>
    </citation>
    <scope>NUCLEOTIDE SEQUENCE</scope>
</reference>
<evidence type="ECO:0000313" key="1">
    <source>
        <dbReference type="EMBL" id="JAH81328.1"/>
    </source>
</evidence>
<protein>
    <submittedName>
        <fullName evidence="1">Uncharacterized protein</fullName>
    </submittedName>
</protein>
<accession>A0A0E9VVR5</accession>
<organism evidence="1">
    <name type="scientific">Anguilla anguilla</name>
    <name type="common">European freshwater eel</name>
    <name type="synonym">Muraena anguilla</name>
    <dbReference type="NCBI Taxonomy" id="7936"/>
    <lineage>
        <taxon>Eukaryota</taxon>
        <taxon>Metazoa</taxon>
        <taxon>Chordata</taxon>
        <taxon>Craniata</taxon>
        <taxon>Vertebrata</taxon>
        <taxon>Euteleostomi</taxon>
        <taxon>Actinopterygii</taxon>
        <taxon>Neopterygii</taxon>
        <taxon>Teleostei</taxon>
        <taxon>Anguilliformes</taxon>
        <taxon>Anguillidae</taxon>
        <taxon>Anguilla</taxon>
    </lineage>
</organism>
<reference evidence="1" key="1">
    <citation type="submission" date="2014-11" db="EMBL/GenBank/DDBJ databases">
        <authorList>
            <person name="Amaro Gonzalez C."/>
        </authorList>
    </citation>
    <scope>NUCLEOTIDE SEQUENCE</scope>
</reference>
<proteinExistence type="predicted"/>